<feature type="domain" description="HTH merR-type" evidence="6">
    <location>
        <begin position="14"/>
        <end position="83"/>
    </location>
</feature>
<keyword evidence="2" id="KW-0805">Transcription regulation</keyword>
<dbReference type="SMART" id="SM00422">
    <property type="entry name" value="HTH_MERR"/>
    <property type="match status" value="1"/>
</dbReference>
<evidence type="ECO:0000256" key="5">
    <source>
        <dbReference type="SAM" id="MobiDB-lite"/>
    </source>
</evidence>
<dbReference type="SUPFAM" id="SSF46955">
    <property type="entry name" value="Putative DNA-binding domain"/>
    <property type="match status" value="1"/>
</dbReference>
<evidence type="ECO:0000256" key="4">
    <source>
        <dbReference type="ARBA" id="ARBA00023163"/>
    </source>
</evidence>
<dbReference type="Pfam" id="PF13411">
    <property type="entry name" value="MerR_1"/>
    <property type="match status" value="1"/>
</dbReference>
<dbReference type="EMBL" id="CP017174">
    <property type="protein sequence ID" value="QDE67456.1"/>
    <property type="molecule type" value="Genomic_DNA"/>
</dbReference>
<keyword evidence="1" id="KW-0678">Repressor</keyword>
<dbReference type="PANTHER" id="PTHR30204:SF69">
    <property type="entry name" value="MERR-FAMILY TRANSCRIPTIONAL REGULATOR"/>
    <property type="match status" value="1"/>
</dbReference>
<dbReference type="GO" id="GO:0003677">
    <property type="term" value="F:DNA binding"/>
    <property type="evidence" value="ECO:0007669"/>
    <property type="project" value="UniProtKB-KW"/>
</dbReference>
<evidence type="ECO:0000313" key="7">
    <source>
        <dbReference type="EMBL" id="QDE67456.1"/>
    </source>
</evidence>
<dbReference type="GO" id="GO:0003700">
    <property type="term" value="F:DNA-binding transcription factor activity"/>
    <property type="evidence" value="ECO:0007669"/>
    <property type="project" value="InterPro"/>
</dbReference>
<reference evidence="7 8" key="1">
    <citation type="journal article" date="2019" name="Science">
        <title>Social genes are selection hotspots in kin groups of a soil microbe.</title>
        <authorList>
            <person name="Wielgoss S."/>
            <person name="Wolfensberger R."/>
            <person name="Sun L."/>
            <person name="Fiegna F."/>
            <person name="Velicer G.J."/>
        </authorList>
    </citation>
    <scope>NUCLEOTIDE SEQUENCE [LARGE SCALE GENOMIC DNA]</scope>
    <source>
        <strain evidence="7 8">MC3.5.9c15</strain>
    </source>
</reference>
<evidence type="ECO:0000256" key="1">
    <source>
        <dbReference type="ARBA" id="ARBA00022491"/>
    </source>
</evidence>
<dbReference type="Gene3D" id="1.10.1660.10">
    <property type="match status" value="1"/>
</dbReference>
<dbReference type="PRINTS" id="PR00040">
    <property type="entry name" value="HTHMERR"/>
</dbReference>
<dbReference type="PANTHER" id="PTHR30204">
    <property type="entry name" value="REDOX-CYCLING DRUG-SENSING TRANSCRIPTIONAL ACTIVATOR SOXR"/>
    <property type="match status" value="1"/>
</dbReference>
<keyword evidence="3" id="KW-0238">DNA-binding</keyword>
<evidence type="ECO:0000259" key="6">
    <source>
        <dbReference type="PROSITE" id="PS50937"/>
    </source>
</evidence>
<evidence type="ECO:0000256" key="3">
    <source>
        <dbReference type="ARBA" id="ARBA00023125"/>
    </source>
</evidence>
<dbReference type="InterPro" id="IPR047057">
    <property type="entry name" value="MerR_fam"/>
</dbReference>
<feature type="region of interest" description="Disordered" evidence="5">
    <location>
        <begin position="145"/>
        <end position="166"/>
    </location>
</feature>
<dbReference type="InterPro" id="IPR009061">
    <property type="entry name" value="DNA-bd_dom_put_sf"/>
</dbReference>
<protein>
    <recommendedName>
        <fullName evidence="6">HTH merR-type domain-containing protein</fullName>
    </recommendedName>
</protein>
<organism evidence="7 8">
    <name type="scientific">Myxococcus xanthus</name>
    <dbReference type="NCBI Taxonomy" id="34"/>
    <lineage>
        <taxon>Bacteria</taxon>
        <taxon>Pseudomonadati</taxon>
        <taxon>Myxococcota</taxon>
        <taxon>Myxococcia</taxon>
        <taxon>Myxococcales</taxon>
        <taxon>Cystobacterineae</taxon>
        <taxon>Myxococcaceae</taxon>
        <taxon>Myxococcus</taxon>
    </lineage>
</organism>
<dbReference type="RefSeq" id="WP_237080313.1">
    <property type="nucleotide sequence ID" value="NZ_CP017169.1"/>
</dbReference>
<dbReference type="InterPro" id="IPR000551">
    <property type="entry name" value="MerR-type_HTH_dom"/>
</dbReference>
<evidence type="ECO:0000313" key="8">
    <source>
        <dbReference type="Proteomes" id="UP000320179"/>
    </source>
</evidence>
<sequence>MPTRPAPRRPDAAPLRISELARAAGVGIPTLRFYERRKLLPPPRRTQSGYREYTPGDVTRVRFIRRSQELGFTLREVAAFLAMSDGRIPSPSEVETFAAAKLQAIDARVKDLQRMKRAIQKLLAQGGCPPDTACPVIASLGALPPAASTSRQQPTPRGVPGTSRNG</sequence>
<evidence type="ECO:0000256" key="2">
    <source>
        <dbReference type="ARBA" id="ARBA00023015"/>
    </source>
</evidence>
<name>A0AAE6FYN1_MYXXA</name>
<dbReference type="Proteomes" id="UP000320179">
    <property type="component" value="Chromosome"/>
</dbReference>
<dbReference type="AlphaFoldDB" id="A0AAE6FYN1"/>
<keyword evidence="4" id="KW-0804">Transcription</keyword>
<accession>A0AAE6FYN1</accession>
<proteinExistence type="predicted"/>
<gene>
    <name evidence="7" type="ORF">BHS09_10925</name>
</gene>
<dbReference type="PROSITE" id="PS50937">
    <property type="entry name" value="HTH_MERR_2"/>
    <property type="match status" value="1"/>
</dbReference>